<dbReference type="GO" id="GO:0016747">
    <property type="term" value="F:acyltransferase activity, transferring groups other than amino-acyl groups"/>
    <property type="evidence" value="ECO:0007669"/>
    <property type="project" value="InterPro"/>
</dbReference>
<feature type="domain" description="N-acetyltransferase" evidence="1">
    <location>
        <begin position="398"/>
        <end position="550"/>
    </location>
</feature>
<gene>
    <name evidence="2" type="ORF">LuPra_06252</name>
</gene>
<proteinExistence type="predicted"/>
<evidence type="ECO:0000313" key="2">
    <source>
        <dbReference type="EMBL" id="AMY12966.1"/>
    </source>
</evidence>
<dbReference type="InterPro" id="IPR023214">
    <property type="entry name" value="HAD_sf"/>
</dbReference>
<dbReference type="NCBIfam" id="TIGR01681">
    <property type="entry name" value="HAD-SF-IIIC"/>
    <property type="match status" value="1"/>
</dbReference>
<dbReference type="Proteomes" id="UP000076079">
    <property type="component" value="Chromosome"/>
</dbReference>
<evidence type="ECO:0000313" key="3">
    <source>
        <dbReference type="Proteomes" id="UP000076079"/>
    </source>
</evidence>
<keyword evidence="3" id="KW-1185">Reference proteome</keyword>
<dbReference type="PROSITE" id="PS51186">
    <property type="entry name" value="GNAT"/>
    <property type="match status" value="1"/>
</dbReference>
<sequence>MNGLLISDFNIENLAAYLKRDDRQLPVSAVKVSYGQVTRVLMDHRAEEWSPRPEFTVVWTRPEAALSVFSRLLDGNPDVSESALLDEVDGYAAALAAAADLTGALFVPLWTLPPNHAGRGLLDLAPTKGPARALLQANQRLLARLDGKPGVFPLLASRWLELCGPGAYSARLWYLGKIPFVNEVFRAAACDIAAGLSGLHGRARKVIICDLDDTLWGGIVGDDGWQQLVLGGHDPMGEALVDFQKTLKALTRRGVVLALVSKNDEDVALEALRKHPEMVLRPEDFAAWRINWDDKAKNIIDLMAELNLGLESAVFLDDNAVERQRVRDALPEVLVPEWPADKRLYPQALLALDCFDRPRATDEDRTRTAMYATERLRSQVMRSTESLDDWLGKLGVTIRVEALSADALVRATQLLNKTNQMNVSTRRLSESEFMEWSRRSGHEVFTLRVGDKFGDSGLTGLLALSADSGKARVVDFVLSCRVFGRKVEEAMLHVAVEWARLHQLDTVEAVFLPTPKNKPCLDFFRRSGFQEHELHRFSWPTAQPYQAPLSINLELAAISHTAGPTDATRS</sequence>
<dbReference type="InterPro" id="IPR036412">
    <property type="entry name" value="HAD-like_sf"/>
</dbReference>
<reference evidence="2 3" key="1">
    <citation type="journal article" date="2016" name="Genome Announc.">
        <title>First Complete Genome Sequence of a Subdivision 6 Acidobacterium Strain.</title>
        <authorList>
            <person name="Huang S."/>
            <person name="Vieira S."/>
            <person name="Bunk B."/>
            <person name="Riedel T."/>
            <person name="Sproer C."/>
            <person name="Overmann J."/>
        </authorList>
    </citation>
    <scope>NUCLEOTIDE SEQUENCE [LARGE SCALE GENOMIC DNA]</scope>
    <source>
        <strain evidence="3">DSM 100886 HEG_-6_39</strain>
    </source>
</reference>
<dbReference type="EMBL" id="CP015136">
    <property type="protein sequence ID" value="AMY12966.1"/>
    <property type="molecule type" value="Genomic_DNA"/>
</dbReference>
<dbReference type="STRING" id="1855912.LuPra_06252"/>
<reference evidence="3" key="2">
    <citation type="submission" date="2016-04" db="EMBL/GenBank/DDBJ databases">
        <title>First Complete Genome Sequence of a Subdivision 6 Acidobacterium.</title>
        <authorList>
            <person name="Huang S."/>
            <person name="Vieira S."/>
            <person name="Bunk B."/>
            <person name="Riedel T."/>
            <person name="Sproeer C."/>
            <person name="Overmann J."/>
        </authorList>
    </citation>
    <scope>NUCLEOTIDE SEQUENCE [LARGE SCALE GENOMIC DNA]</scope>
    <source>
        <strain evidence="3">DSM 100886 HEG_-6_39</strain>
    </source>
</reference>
<dbReference type="Gene3D" id="3.40.50.1110">
    <property type="entry name" value="SGNH hydrolase"/>
    <property type="match status" value="1"/>
</dbReference>
<dbReference type="KEGG" id="abac:LuPra_06252"/>
<dbReference type="SUPFAM" id="SSF56784">
    <property type="entry name" value="HAD-like"/>
    <property type="match status" value="1"/>
</dbReference>
<dbReference type="OrthoDB" id="323926at2"/>
<evidence type="ECO:0000259" key="1">
    <source>
        <dbReference type="PROSITE" id="PS51186"/>
    </source>
</evidence>
<dbReference type="AlphaFoldDB" id="A0A143PXJ8"/>
<dbReference type="RefSeq" id="WP_157899906.1">
    <property type="nucleotide sequence ID" value="NZ_CP015136.1"/>
</dbReference>
<accession>A0A143PXJ8</accession>
<dbReference type="Gene3D" id="3.40.50.1000">
    <property type="entry name" value="HAD superfamily/HAD-like"/>
    <property type="match status" value="1"/>
</dbReference>
<dbReference type="InterPro" id="IPR036514">
    <property type="entry name" value="SGNH_hydro_sf"/>
</dbReference>
<dbReference type="InterPro" id="IPR000182">
    <property type="entry name" value="GNAT_dom"/>
</dbReference>
<dbReference type="SUPFAM" id="SSF55729">
    <property type="entry name" value="Acyl-CoA N-acyltransferases (Nat)"/>
    <property type="match status" value="1"/>
</dbReference>
<dbReference type="InterPro" id="IPR016181">
    <property type="entry name" value="Acyl_CoA_acyltransferase"/>
</dbReference>
<dbReference type="GO" id="GO:0016788">
    <property type="term" value="F:hydrolase activity, acting on ester bonds"/>
    <property type="evidence" value="ECO:0007669"/>
    <property type="project" value="UniProtKB-ARBA"/>
</dbReference>
<organism evidence="2 3">
    <name type="scientific">Luteitalea pratensis</name>
    <dbReference type="NCBI Taxonomy" id="1855912"/>
    <lineage>
        <taxon>Bacteria</taxon>
        <taxon>Pseudomonadati</taxon>
        <taxon>Acidobacteriota</taxon>
        <taxon>Vicinamibacteria</taxon>
        <taxon>Vicinamibacterales</taxon>
        <taxon>Vicinamibacteraceae</taxon>
        <taxon>Luteitalea</taxon>
    </lineage>
</organism>
<protein>
    <submittedName>
        <fullName evidence="2">FkbH domain protein</fullName>
    </submittedName>
</protein>
<name>A0A143PXJ8_LUTPR</name>
<dbReference type="InterPro" id="IPR010033">
    <property type="entry name" value="HAD_SF_ppase_IIIC"/>
</dbReference>
<dbReference type="NCBIfam" id="TIGR01686">
    <property type="entry name" value="FkbH"/>
    <property type="match status" value="1"/>
</dbReference>
<dbReference type="InterPro" id="IPR010037">
    <property type="entry name" value="FkbH_domain"/>
</dbReference>